<name>A0A645DNC3_9ZZZZ</name>
<evidence type="ECO:0000313" key="1">
    <source>
        <dbReference type="EMBL" id="MPM90964.1"/>
    </source>
</evidence>
<accession>A0A645DNC3</accession>
<protein>
    <submittedName>
        <fullName evidence="1">Uncharacterized protein</fullName>
    </submittedName>
</protein>
<proteinExistence type="predicted"/>
<organism evidence="1">
    <name type="scientific">bioreactor metagenome</name>
    <dbReference type="NCBI Taxonomy" id="1076179"/>
    <lineage>
        <taxon>unclassified sequences</taxon>
        <taxon>metagenomes</taxon>
        <taxon>ecological metagenomes</taxon>
    </lineage>
</organism>
<dbReference type="AlphaFoldDB" id="A0A645DNC3"/>
<comment type="caution">
    <text evidence="1">The sequence shown here is derived from an EMBL/GenBank/DDBJ whole genome shotgun (WGS) entry which is preliminary data.</text>
</comment>
<gene>
    <name evidence="1" type="ORF">SDC9_138087</name>
</gene>
<reference evidence="1" key="1">
    <citation type="submission" date="2019-08" db="EMBL/GenBank/DDBJ databases">
        <authorList>
            <person name="Kucharzyk K."/>
            <person name="Murdoch R.W."/>
            <person name="Higgins S."/>
            <person name="Loffler F."/>
        </authorList>
    </citation>
    <scope>NUCLEOTIDE SEQUENCE</scope>
</reference>
<sequence>MIRIEAALRRQIGQKAQVGETLLDIGFERGVRVLGRCVADDERFEPQPVTEHVPVYAARVRVAARHADFILAAVGDIFRRISHFYLDAALRGVPDQLTLVTIDLNFFSRICHGIPHSYK</sequence>
<dbReference type="EMBL" id="VSSQ01038089">
    <property type="protein sequence ID" value="MPM90964.1"/>
    <property type="molecule type" value="Genomic_DNA"/>
</dbReference>